<dbReference type="GO" id="GO:0005886">
    <property type="term" value="C:plasma membrane"/>
    <property type="evidence" value="ECO:0007669"/>
    <property type="project" value="UniProtKB-SubCell"/>
</dbReference>
<keyword evidence="5 7" id="KW-1133">Transmembrane helix</keyword>
<organism evidence="9 10">
    <name type="scientific">Bifidobacterium dolichotidis</name>
    <dbReference type="NCBI Taxonomy" id="2306976"/>
    <lineage>
        <taxon>Bacteria</taxon>
        <taxon>Bacillati</taxon>
        <taxon>Actinomycetota</taxon>
        <taxon>Actinomycetes</taxon>
        <taxon>Bifidobacteriales</taxon>
        <taxon>Bifidobacteriaceae</taxon>
        <taxon>Bifidobacterium</taxon>
    </lineage>
</organism>
<dbReference type="Gene3D" id="1.10.3720.10">
    <property type="entry name" value="MetI-like"/>
    <property type="match status" value="1"/>
</dbReference>
<protein>
    <submittedName>
        <fullName evidence="9">ABC transporter permease</fullName>
    </submittedName>
</protein>
<name>A0A430FKI3_9BIFI</name>
<evidence type="ECO:0000259" key="8">
    <source>
        <dbReference type="PROSITE" id="PS50928"/>
    </source>
</evidence>
<dbReference type="RefSeq" id="WP_125964164.1">
    <property type="nucleotide sequence ID" value="NZ_QXGM01000004.1"/>
</dbReference>
<feature type="transmembrane region" description="Helical" evidence="7">
    <location>
        <begin position="191"/>
        <end position="212"/>
    </location>
</feature>
<dbReference type="EMBL" id="QXGM01000004">
    <property type="protein sequence ID" value="RSX53399.1"/>
    <property type="molecule type" value="Genomic_DNA"/>
</dbReference>
<feature type="transmembrane region" description="Helical" evidence="7">
    <location>
        <begin position="108"/>
        <end position="127"/>
    </location>
</feature>
<keyword evidence="10" id="KW-1185">Reference proteome</keyword>
<dbReference type="Proteomes" id="UP000287609">
    <property type="component" value="Unassembled WGS sequence"/>
</dbReference>
<dbReference type="InterPro" id="IPR000515">
    <property type="entry name" value="MetI-like"/>
</dbReference>
<dbReference type="InterPro" id="IPR035906">
    <property type="entry name" value="MetI-like_sf"/>
</dbReference>
<keyword evidence="4 7" id="KW-0812">Transmembrane</keyword>
<evidence type="ECO:0000256" key="5">
    <source>
        <dbReference type="ARBA" id="ARBA00022989"/>
    </source>
</evidence>
<feature type="domain" description="ABC transmembrane type-1" evidence="8">
    <location>
        <begin position="70"/>
        <end position="273"/>
    </location>
</feature>
<dbReference type="InterPro" id="IPR050809">
    <property type="entry name" value="UgpAE/MalFG_permease"/>
</dbReference>
<dbReference type="GO" id="GO:0055085">
    <property type="term" value="P:transmembrane transport"/>
    <property type="evidence" value="ECO:0007669"/>
    <property type="project" value="InterPro"/>
</dbReference>
<keyword evidence="6 7" id="KW-0472">Membrane</keyword>
<evidence type="ECO:0000256" key="3">
    <source>
        <dbReference type="ARBA" id="ARBA00022475"/>
    </source>
</evidence>
<feature type="transmembrane region" description="Helical" evidence="7">
    <location>
        <begin position="12"/>
        <end position="34"/>
    </location>
</feature>
<evidence type="ECO:0000256" key="7">
    <source>
        <dbReference type="RuleBase" id="RU363032"/>
    </source>
</evidence>
<comment type="subcellular location">
    <subcellularLocation>
        <location evidence="1 7">Cell membrane</location>
        <topology evidence="1 7">Multi-pass membrane protein</topology>
    </subcellularLocation>
</comment>
<keyword evidence="3" id="KW-1003">Cell membrane</keyword>
<evidence type="ECO:0000313" key="9">
    <source>
        <dbReference type="EMBL" id="RSX53399.1"/>
    </source>
</evidence>
<reference evidence="9 10" key="1">
    <citation type="submission" date="2018-09" db="EMBL/GenBank/DDBJ databases">
        <title>Characterization of the phylogenetic diversity of five novel species belonging to the genus Bifidobacterium.</title>
        <authorList>
            <person name="Lugli G.A."/>
            <person name="Duranti S."/>
            <person name="Milani C."/>
        </authorList>
    </citation>
    <scope>NUCLEOTIDE SEQUENCE [LARGE SCALE GENOMIC DNA]</scope>
    <source>
        <strain evidence="9 10">2036B</strain>
    </source>
</reference>
<evidence type="ECO:0000256" key="1">
    <source>
        <dbReference type="ARBA" id="ARBA00004651"/>
    </source>
</evidence>
<evidence type="ECO:0000256" key="4">
    <source>
        <dbReference type="ARBA" id="ARBA00022692"/>
    </source>
</evidence>
<feature type="transmembrane region" description="Helical" evidence="7">
    <location>
        <begin position="253"/>
        <end position="272"/>
    </location>
</feature>
<keyword evidence="2 7" id="KW-0813">Transport</keyword>
<accession>A0A430FKI3</accession>
<evidence type="ECO:0000313" key="10">
    <source>
        <dbReference type="Proteomes" id="UP000287609"/>
    </source>
</evidence>
<evidence type="ECO:0000256" key="6">
    <source>
        <dbReference type="ARBA" id="ARBA00023136"/>
    </source>
</evidence>
<dbReference type="PANTHER" id="PTHR43227">
    <property type="entry name" value="BLL4140 PROTEIN"/>
    <property type="match status" value="1"/>
</dbReference>
<feature type="transmembrane region" description="Helical" evidence="7">
    <location>
        <begin position="147"/>
        <end position="170"/>
    </location>
</feature>
<dbReference type="SUPFAM" id="SSF161098">
    <property type="entry name" value="MetI-like"/>
    <property type="match status" value="1"/>
</dbReference>
<comment type="caution">
    <text evidence="9">The sequence shown here is derived from an EMBL/GenBank/DDBJ whole genome shotgun (WGS) entry which is preliminary data.</text>
</comment>
<sequence>MISMAGKAIRKWWALFVLPTFIAFIIGFIVPFIYGVYLSFCKFTTVEKTRFVGFANYAKALKDPVFLHSLWFSTALTIVTTIVINVVAFAVAYMLTKAIRGANLFRSVFFLPNLIGGIILGYIWLLLLNGVLAHWSKSLTYDPKYGFWGLVILVCWQQIGYMMIIYIAGMQSLPTDVLEAASVDGANSRQTMFRVIIPLMMPSITVCSFLTVTNGFKLYDQNLALTAGMPSKMTEGLALNITNTFYGRTGFEGVGQAKAVLFFILVAVVALIQNKLTTSKEVEA</sequence>
<dbReference type="PROSITE" id="PS50928">
    <property type="entry name" value="ABC_TM1"/>
    <property type="match status" value="1"/>
</dbReference>
<evidence type="ECO:0000256" key="2">
    <source>
        <dbReference type="ARBA" id="ARBA00022448"/>
    </source>
</evidence>
<dbReference type="PANTHER" id="PTHR43227:SF11">
    <property type="entry name" value="BLL4140 PROTEIN"/>
    <property type="match status" value="1"/>
</dbReference>
<dbReference type="OrthoDB" id="3810889at2"/>
<comment type="similarity">
    <text evidence="7">Belongs to the binding-protein-dependent transport system permease family.</text>
</comment>
<gene>
    <name evidence="9" type="ORF">D2E26_1441</name>
</gene>
<dbReference type="AlphaFoldDB" id="A0A430FKI3"/>
<dbReference type="CDD" id="cd06261">
    <property type="entry name" value="TM_PBP2"/>
    <property type="match status" value="1"/>
</dbReference>
<proteinExistence type="inferred from homology"/>
<feature type="transmembrane region" description="Helical" evidence="7">
    <location>
        <begin position="70"/>
        <end position="96"/>
    </location>
</feature>
<dbReference type="Pfam" id="PF00528">
    <property type="entry name" value="BPD_transp_1"/>
    <property type="match status" value="1"/>
</dbReference>